<comment type="caution">
    <text evidence="1">The sequence shown here is derived from an EMBL/GenBank/DDBJ whole genome shotgun (WGS) entry which is preliminary data.</text>
</comment>
<evidence type="ECO:0000313" key="1">
    <source>
        <dbReference type="EMBL" id="KAH3741040.1"/>
    </source>
</evidence>
<reference evidence="1" key="2">
    <citation type="submission" date="2020-11" db="EMBL/GenBank/DDBJ databases">
        <authorList>
            <person name="McCartney M.A."/>
            <person name="Auch B."/>
            <person name="Kono T."/>
            <person name="Mallez S."/>
            <person name="Becker A."/>
            <person name="Gohl D.M."/>
            <person name="Silverstein K.A.T."/>
            <person name="Koren S."/>
            <person name="Bechman K.B."/>
            <person name="Herman A."/>
            <person name="Abrahante J.E."/>
            <person name="Garbe J."/>
        </authorList>
    </citation>
    <scope>NUCLEOTIDE SEQUENCE</scope>
    <source>
        <strain evidence="1">Duluth1</strain>
        <tissue evidence="1">Whole animal</tissue>
    </source>
</reference>
<organism evidence="1 2">
    <name type="scientific">Dreissena polymorpha</name>
    <name type="common">Zebra mussel</name>
    <name type="synonym">Mytilus polymorpha</name>
    <dbReference type="NCBI Taxonomy" id="45954"/>
    <lineage>
        <taxon>Eukaryota</taxon>
        <taxon>Metazoa</taxon>
        <taxon>Spiralia</taxon>
        <taxon>Lophotrochozoa</taxon>
        <taxon>Mollusca</taxon>
        <taxon>Bivalvia</taxon>
        <taxon>Autobranchia</taxon>
        <taxon>Heteroconchia</taxon>
        <taxon>Euheterodonta</taxon>
        <taxon>Imparidentia</taxon>
        <taxon>Neoheterodontei</taxon>
        <taxon>Myida</taxon>
        <taxon>Dreissenoidea</taxon>
        <taxon>Dreissenidae</taxon>
        <taxon>Dreissena</taxon>
    </lineage>
</organism>
<dbReference type="Proteomes" id="UP000828390">
    <property type="component" value="Unassembled WGS sequence"/>
</dbReference>
<dbReference type="EMBL" id="JAIWYP010000011">
    <property type="protein sequence ID" value="KAH3741040.1"/>
    <property type="molecule type" value="Genomic_DNA"/>
</dbReference>
<evidence type="ECO:0000313" key="2">
    <source>
        <dbReference type="Proteomes" id="UP000828390"/>
    </source>
</evidence>
<gene>
    <name evidence="1" type="ORF">DPMN_047758</name>
</gene>
<dbReference type="AlphaFoldDB" id="A0A9D4HZG0"/>
<sequence length="70" mass="7415">MVSIGEVTTASLLCCVCLLARIGEVTTASLLCCFCLLLLIGEVTTASLLCNLLRSGLPYTRRDQANAHGK</sequence>
<reference evidence="1" key="1">
    <citation type="journal article" date="2019" name="bioRxiv">
        <title>The Genome of the Zebra Mussel, Dreissena polymorpha: A Resource for Invasive Species Research.</title>
        <authorList>
            <person name="McCartney M.A."/>
            <person name="Auch B."/>
            <person name="Kono T."/>
            <person name="Mallez S."/>
            <person name="Zhang Y."/>
            <person name="Obille A."/>
            <person name="Becker A."/>
            <person name="Abrahante J.E."/>
            <person name="Garbe J."/>
            <person name="Badalamenti J.P."/>
            <person name="Herman A."/>
            <person name="Mangelson H."/>
            <person name="Liachko I."/>
            <person name="Sullivan S."/>
            <person name="Sone E.D."/>
            <person name="Koren S."/>
            <person name="Silverstein K.A.T."/>
            <person name="Beckman K.B."/>
            <person name="Gohl D.M."/>
        </authorList>
    </citation>
    <scope>NUCLEOTIDE SEQUENCE</scope>
    <source>
        <strain evidence="1">Duluth1</strain>
        <tissue evidence="1">Whole animal</tissue>
    </source>
</reference>
<keyword evidence="2" id="KW-1185">Reference proteome</keyword>
<proteinExistence type="predicted"/>
<protein>
    <submittedName>
        <fullName evidence="1">Uncharacterized protein</fullName>
    </submittedName>
</protein>
<name>A0A9D4HZG0_DREPO</name>
<accession>A0A9D4HZG0</accession>